<evidence type="ECO:0000256" key="2">
    <source>
        <dbReference type="SAM" id="Phobius"/>
    </source>
</evidence>
<evidence type="ECO:0000256" key="1">
    <source>
        <dbReference type="SAM" id="MobiDB-lite"/>
    </source>
</evidence>
<feature type="region of interest" description="Disordered" evidence="1">
    <location>
        <begin position="22"/>
        <end position="49"/>
    </location>
</feature>
<keyword evidence="2" id="KW-0812">Transmembrane</keyword>
<proteinExistence type="predicted"/>
<dbReference type="VEuPathDB" id="VectorBase:AMEM006717"/>
<dbReference type="AlphaFoldDB" id="A0A182V0B4"/>
<sequence length="491" mass="50673">MSVCRSPVTGMRLSSTMRRICGSKPMSSMRSASSSTRKRMLSSPTLPRPIMSSSRPGVATIRWQPRSRSRIWSCVLLPPYSTAGRMRDRSRVGASTSPSGYCLRRFIGRFGGGAAAPCLYIWFRIGTRKAAVLPEPVCAHAIRSRPDRMIGIAYFCTGVGIDVAGHVVARRLHGNIFVLAEIDTGVAVFEQLRLQTLVPLGEHCVVDLATSGSTAAAVSSASGAATAAVAPIGTTRPASATAIRSTIVERSATGGCGTGPFTGAGSAAAADAARSGRAHCRSRLRPAIILRRPVHGSITANGCRSATRTTTSATVRPPVVVPPIASETFRILIAPAVPAALEATAIVVAPVATAAAIVAVVAAAPIVLIAAATAATAATASATPVEVASAIVTIAVAPEVAAATIPVRIAVSTPSATSTTDTAAAYRTNAGTGISRLKVATAISTFSQLRWYVPPGRMLRISGFWVAAATAAAKLLLLLLQVQTSKLHLWE</sequence>
<evidence type="ECO:0000313" key="4">
    <source>
        <dbReference type="Proteomes" id="UP000075903"/>
    </source>
</evidence>
<dbReference type="EnsemblMetazoa" id="AMEM006717-RA">
    <property type="protein sequence ID" value="AMEM006717-PA"/>
    <property type="gene ID" value="AMEM006717"/>
</dbReference>
<protein>
    <submittedName>
        <fullName evidence="3">Uncharacterized protein</fullName>
    </submittedName>
</protein>
<name>A0A182V0B4_ANOME</name>
<evidence type="ECO:0000313" key="3">
    <source>
        <dbReference type="EnsemblMetazoa" id="AMEM006717-PA"/>
    </source>
</evidence>
<keyword evidence="4" id="KW-1185">Reference proteome</keyword>
<keyword evidence="2" id="KW-1133">Transmembrane helix</keyword>
<keyword evidence="2" id="KW-0472">Membrane</keyword>
<reference evidence="3" key="1">
    <citation type="submission" date="2020-05" db="UniProtKB">
        <authorList>
            <consortium name="EnsemblMetazoa"/>
        </authorList>
    </citation>
    <scope>IDENTIFICATION</scope>
    <source>
        <strain evidence="3">MAF</strain>
    </source>
</reference>
<feature type="compositionally biased region" description="Low complexity" evidence="1">
    <location>
        <begin position="23"/>
        <end position="35"/>
    </location>
</feature>
<dbReference type="Proteomes" id="UP000075903">
    <property type="component" value="Unassembled WGS sequence"/>
</dbReference>
<feature type="transmembrane region" description="Helical" evidence="2">
    <location>
        <begin position="462"/>
        <end position="480"/>
    </location>
</feature>
<organism evidence="3 4">
    <name type="scientific">Anopheles merus</name>
    <name type="common">Mosquito</name>
    <dbReference type="NCBI Taxonomy" id="30066"/>
    <lineage>
        <taxon>Eukaryota</taxon>
        <taxon>Metazoa</taxon>
        <taxon>Ecdysozoa</taxon>
        <taxon>Arthropoda</taxon>
        <taxon>Hexapoda</taxon>
        <taxon>Insecta</taxon>
        <taxon>Pterygota</taxon>
        <taxon>Neoptera</taxon>
        <taxon>Endopterygota</taxon>
        <taxon>Diptera</taxon>
        <taxon>Nematocera</taxon>
        <taxon>Culicoidea</taxon>
        <taxon>Culicidae</taxon>
        <taxon>Anophelinae</taxon>
        <taxon>Anopheles</taxon>
    </lineage>
</organism>
<accession>A0A182V0B4</accession>